<dbReference type="Proteomes" id="UP000199013">
    <property type="component" value="Unassembled WGS sequence"/>
</dbReference>
<organism evidence="1 2">
    <name type="scientific">Candidatus Protofrankia californiensis</name>
    <dbReference type="NCBI Taxonomy" id="1839754"/>
    <lineage>
        <taxon>Bacteria</taxon>
        <taxon>Bacillati</taxon>
        <taxon>Actinomycetota</taxon>
        <taxon>Actinomycetes</taxon>
        <taxon>Frankiales</taxon>
        <taxon>Frankiaceae</taxon>
        <taxon>Protofrankia</taxon>
    </lineage>
</organism>
<dbReference type="EMBL" id="FLUV01001455">
    <property type="protein sequence ID" value="SBW23036.1"/>
    <property type="molecule type" value="Genomic_DNA"/>
</dbReference>
<reference evidence="2" key="1">
    <citation type="submission" date="2016-02" db="EMBL/GenBank/DDBJ databases">
        <authorList>
            <person name="Wibberg D."/>
        </authorList>
    </citation>
    <scope>NUCLEOTIDE SEQUENCE [LARGE SCALE GENOMIC DNA]</scope>
</reference>
<evidence type="ECO:0000313" key="1">
    <source>
        <dbReference type="EMBL" id="SBW23036.1"/>
    </source>
</evidence>
<dbReference type="PANTHER" id="PTHR35526:SF3">
    <property type="entry name" value="ANTI-SIGMA-F FACTOR RSBW"/>
    <property type="match status" value="1"/>
</dbReference>
<name>A0A1C3NZP0_9ACTN</name>
<evidence type="ECO:0000313" key="2">
    <source>
        <dbReference type="Proteomes" id="UP000199013"/>
    </source>
</evidence>
<dbReference type="InterPro" id="IPR050267">
    <property type="entry name" value="Anti-sigma-factor_SerPK"/>
</dbReference>
<proteinExistence type="predicted"/>
<dbReference type="InterPro" id="IPR036890">
    <property type="entry name" value="HATPase_C_sf"/>
</dbReference>
<dbReference type="PANTHER" id="PTHR35526">
    <property type="entry name" value="ANTI-SIGMA-F FACTOR RSBW-RELATED"/>
    <property type="match status" value="1"/>
</dbReference>
<protein>
    <submittedName>
        <fullName evidence="1">Uncharacterized protein</fullName>
    </submittedName>
</protein>
<dbReference type="AlphaFoldDB" id="A0A1C3NZP0"/>
<dbReference type="Gene3D" id="3.30.565.10">
    <property type="entry name" value="Histidine kinase-like ATPase, C-terminal domain"/>
    <property type="match status" value="1"/>
</dbReference>
<gene>
    <name evidence="1" type="ORF">FDG2_3469</name>
</gene>
<keyword evidence="2" id="KW-1185">Reference proteome</keyword>
<sequence length="125" mass="14382">MLRLRRDETSAFIEVWDNKPATPAMPEQSLDQEHGRGLFLVASPSRRWHYYHPQIGGKVVWCELPIHISSLEDTRKYALCSNGEFVVPFHPVKPLHFMDDPALLRRVQEGLQRLGDDSEGGDTMR</sequence>
<accession>A0A1C3NZP0</accession>
<dbReference type="CDD" id="cd16936">
    <property type="entry name" value="HATPase_RsbW-like"/>
    <property type="match status" value="1"/>
</dbReference>